<keyword evidence="2" id="KW-0251">Elongation factor</keyword>
<evidence type="ECO:0000313" key="3">
    <source>
        <dbReference type="Proteomes" id="UP001523369"/>
    </source>
</evidence>
<protein>
    <submittedName>
        <fullName evidence="2">Transcription elongation factor</fullName>
    </submittedName>
</protein>
<dbReference type="PROSITE" id="PS51340">
    <property type="entry name" value="MOSC"/>
    <property type="match status" value="1"/>
</dbReference>
<dbReference type="PANTHER" id="PTHR36930">
    <property type="entry name" value="METAL-SULFUR CLUSTER BIOSYNTHESIS PROTEINS YUAD-RELATED"/>
    <property type="match status" value="1"/>
</dbReference>
<gene>
    <name evidence="2" type="ORF">M1L60_42280</name>
</gene>
<evidence type="ECO:0000313" key="2">
    <source>
        <dbReference type="EMBL" id="MCO8277224.1"/>
    </source>
</evidence>
<dbReference type="InterPro" id="IPR052716">
    <property type="entry name" value="MOSC_domain"/>
</dbReference>
<dbReference type="Proteomes" id="UP001523369">
    <property type="component" value="Unassembled WGS sequence"/>
</dbReference>
<keyword evidence="3" id="KW-1185">Reference proteome</keyword>
<dbReference type="GO" id="GO:0003746">
    <property type="term" value="F:translation elongation factor activity"/>
    <property type="evidence" value="ECO:0007669"/>
    <property type="project" value="UniProtKB-KW"/>
</dbReference>
<evidence type="ECO:0000259" key="1">
    <source>
        <dbReference type="PROSITE" id="PS51340"/>
    </source>
</evidence>
<dbReference type="EMBL" id="JAMYJR010000055">
    <property type="protein sequence ID" value="MCO8277224.1"/>
    <property type="molecule type" value="Genomic_DNA"/>
</dbReference>
<dbReference type="InterPro" id="IPR011037">
    <property type="entry name" value="Pyrv_Knase-like_insert_dom_sf"/>
</dbReference>
<reference evidence="2 3" key="1">
    <citation type="submission" date="2022-06" db="EMBL/GenBank/DDBJ databases">
        <title>New Species of the Genus Actinoplanes, ActinopZanes ferrugineus.</title>
        <authorList>
            <person name="Ding P."/>
        </authorList>
    </citation>
    <scope>NUCLEOTIDE SEQUENCE [LARGE SCALE GENOMIC DNA]</scope>
    <source>
        <strain evidence="2 3">TRM88003</strain>
    </source>
</reference>
<dbReference type="InterPro" id="IPR005302">
    <property type="entry name" value="MoCF_Sase_C"/>
</dbReference>
<dbReference type="PANTHER" id="PTHR36930:SF1">
    <property type="entry name" value="MOSC DOMAIN-CONTAINING PROTEIN"/>
    <property type="match status" value="1"/>
</dbReference>
<comment type="caution">
    <text evidence="2">The sequence shown here is derived from an EMBL/GenBank/DDBJ whole genome shotgun (WGS) entry which is preliminary data.</text>
</comment>
<dbReference type="Gene3D" id="2.40.33.20">
    <property type="entry name" value="PK beta-barrel domain-like"/>
    <property type="match status" value="1"/>
</dbReference>
<name>A0ABT1E266_9ACTN</name>
<feature type="domain" description="MOSC" evidence="1">
    <location>
        <begin position="21"/>
        <end position="229"/>
    </location>
</feature>
<dbReference type="RefSeq" id="WP_253243240.1">
    <property type="nucleotide sequence ID" value="NZ_JAMYJR010000055.1"/>
</dbReference>
<proteinExistence type="predicted"/>
<accession>A0ABT1E266</accession>
<organism evidence="2 3">
    <name type="scientific">Paractinoplanes aksuensis</name>
    <dbReference type="NCBI Taxonomy" id="2939490"/>
    <lineage>
        <taxon>Bacteria</taxon>
        <taxon>Bacillati</taxon>
        <taxon>Actinomycetota</taxon>
        <taxon>Actinomycetes</taxon>
        <taxon>Micromonosporales</taxon>
        <taxon>Micromonosporaceae</taxon>
        <taxon>Paractinoplanes</taxon>
    </lineage>
</organism>
<keyword evidence="2" id="KW-0648">Protein biosynthesis</keyword>
<sequence>METAQGEVASVSRNGVYSFTKPARDEIVLVAGLGVEGDMHAGVHVRHKSRVKIDPTQPNLRQVHLIHAELLADVASKGYDVQPGNLGENVTTRGIDLLGLPLGAVLRFGPRTRPETGSDAGSGSAAGAFDPSVLDGVLGAADAAKLNEPAARAAEAVRAAVAREGDDSRPALVVAGLRNPCQQINNFRPGLLKEVIGHDDNGDLVRKGGVMAVVLRGGVVRPGDVVTVEFPPAPHTRLEPV</sequence>
<dbReference type="SUPFAM" id="SSF50800">
    <property type="entry name" value="PK beta-barrel domain-like"/>
    <property type="match status" value="2"/>
</dbReference>